<keyword evidence="2" id="KW-0812">Transmembrane</keyword>
<dbReference type="STRING" id="4565.A0A3B6RGF2"/>
<keyword evidence="2" id="KW-1133">Transmembrane helix</keyword>
<evidence type="ECO:0000256" key="2">
    <source>
        <dbReference type="SAM" id="Phobius"/>
    </source>
</evidence>
<sequence>MRSSASRGPYPPQLVRKPREEEINRAFAGRRRRKCADASQGGRSTRLRCAMSAAAASASTLLRVAACVRKHGQATTSKWHRRQQQHTRCDGRGLPVGIQGWRARWLGTHAPDAQEVYASEHAGGNVHREVPEQPSQYRAPPYWTDPATPSSPPLTGLCRFPQQHCLQLSHFPGSAYKVQTSFLVHISLLELVFTSGHIYTSPPTATYHAGGRWLCQVINAHRQLPMNQQVFSKRMKFLAIICSRIILTIGFLVFSLVVLYIVSRRIGLLILQRKLADARDQAQYQLKTSWKKYRRDLLKQMLLPSMMNCDFTFINCLYMSLHPEASLPLRVLIS</sequence>
<dbReference type="OrthoDB" id="46868at2759"/>
<reference evidence="3" key="2">
    <citation type="submission" date="2018-10" db="UniProtKB">
        <authorList>
            <consortium name="EnsemblPlants"/>
        </authorList>
    </citation>
    <scope>IDENTIFICATION</scope>
</reference>
<accession>A0A3B6RGF2</accession>
<protein>
    <submittedName>
        <fullName evidence="3">Uncharacterized protein</fullName>
    </submittedName>
</protein>
<dbReference type="AlphaFoldDB" id="A0A3B6RGF2"/>
<reference evidence="3" key="1">
    <citation type="submission" date="2018-08" db="EMBL/GenBank/DDBJ databases">
        <authorList>
            <person name="Rossello M."/>
        </authorList>
    </citation>
    <scope>NUCLEOTIDE SEQUENCE [LARGE SCALE GENOMIC DNA]</scope>
    <source>
        <strain evidence="3">cv. Chinese Spring</strain>
    </source>
</reference>
<dbReference type="OMA" id="QHARCDG"/>
<dbReference type="EnsemblPlants" id="TraesCS7A02G203500.1">
    <property type="protein sequence ID" value="TraesCS7A02G203500.1"/>
    <property type="gene ID" value="TraesCS7A02G203500"/>
</dbReference>
<dbReference type="SMR" id="A0A3B6RGF2"/>
<keyword evidence="4" id="KW-1185">Reference proteome</keyword>
<evidence type="ECO:0000313" key="3">
    <source>
        <dbReference type="EnsemblPlants" id="TraesCS7A02G203500.1"/>
    </source>
</evidence>
<feature type="transmembrane region" description="Helical" evidence="2">
    <location>
        <begin position="237"/>
        <end position="262"/>
    </location>
</feature>
<dbReference type="Gramene" id="TraesNOR7A03G03916200.1">
    <property type="protein sequence ID" value="TraesNOR7A03G03916200.1"/>
    <property type="gene ID" value="TraesNOR7A03G03916200"/>
</dbReference>
<feature type="region of interest" description="Disordered" evidence="1">
    <location>
        <begin position="1"/>
        <end position="21"/>
    </location>
</feature>
<evidence type="ECO:0000256" key="1">
    <source>
        <dbReference type="SAM" id="MobiDB-lite"/>
    </source>
</evidence>
<dbReference type="Gramene" id="TraesCS7A03G0476900.1">
    <property type="protein sequence ID" value="TraesCS7A03G0476900.1.CDS"/>
    <property type="gene ID" value="TraesCS7A03G0476900"/>
</dbReference>
<name>A0A3B6RGF2_WHEAT</name>
<evidence type="ECO:0000313" key="4">
    <source>
        <dbReference type="Proteomes" id="UP000019116"/>
    </source>
</evidence>
<dbReference type="Gramene" id="TraesCS7A02G203500.1">
    <property type="protein sequence ID" value="TraesCS7A02G203500.1"/>
    <property type="gene ID" value="TraesCS7A02G203500"/>
</dbReference>
<proteinExistence type="predicted"/>
<keyword evidence="2" id="KW-0472">Membrane</keyword>
<dbReference type="Proteomes" id="UP000019116">
    <property type="component" value="Chromosome 7A"/>
</dbReference>
<organism evidence="3">
    <name type="scientific">Triticum aestivum</name>
    <name type="common">Wheat</name>
    <dbReference type="NCBI Taxonomy" id="4565"/>
    <lineage>
        <taxon>Eukaryota</taxon>
        <taxon>Viridiplantae</taxon>
        <taxon>Streptophyta</taxon>
        <taxon>Embryophyta</taxon>
        <taxon>Tracheophyta</taxon>
        <taxon>Spermatophyta</taxon>
        <taxon>Magnoliopsida</taxon>
        <taxon>Liliopsida</taxon>
        <taxon>Poales</taxon>
        <taxon>Poaceae</taxon>
        <taxon>BOP clade</taxon>
        <taxon>Pooideae</taxon>
        <taxon>Triticodae</taxon>
        <taxon>Triticeae</taxon>
        <taxon>Triticinae</taxon>
        <taxon>Triticum</taxon>
    </lineage>
</organism>